<dbReference type="EMBL" id="AAQJ02000001">
    <property type="protein sequence ID" value="EDP46666.1"/>
    <property type="molecule type" value="Genomic_DNA"/>
</dbReference>
<dbReference type="Proteomes" id="UP000054075">
    <property type="component" value="Unassembled WGS sequence"/>
</dbReference>
<proteinExistence type="predicted"/>
<organism evidence="1 2">
    <name type="scientific">Rickettsiella grylli</name>
    <dbReference type="NCBI Taxonomy" id="59196"/>
    <lineage>
        <taxon>Bacteria</taxon>
        <taxon>Pseudomonadati</taxon>
        <taxon>Pseudomonadota</taxon>
        <taxon>Gammaproteobacteria</taxon>
        <taxon>Legionellales</taxon>
        <taxon>Coxiellaceae</taxon>
        <taxon>Rickettsiella</taxon>
    </lineage>
</organism>
<reference evidence="1" key="1">
    <citation type="submission" date="2006-04" db="EMBL/GenBank/DDBJ databases">
        <authorList>
            <person name="Seshadri R."/>
            <person name="Federici B.A."/>
        </authorList>
    </citation>
    <scope>NUCLEOTIDE SEQUENCE [LARGE SCALE GENOMIC DNA]</scope>
</reference>
<comment type="caution">
    <text evidence="1">The sequence shown here is derived from an EMBL/GenBank/DDBJ whole genome shotgun (WGS) entry which is preliminary data.</text>
</comment>
<protein>
    <submittedName>
        <fullName evidence="1">Uncharacterized protein</fullName>
    </submittedName>
</protein>
<dbReference type="AlphaFoldDB" id="A8PLJ7"/>
<evidence type="ECO:0000313" key="2">
    <source>
        <dbReference type="Proteomes" id="UP000054075"/>
    </source>
</evidence>
<evidence type="ECO:0000313" key="1">
    <source>
        <dbReference type="EMBL" id="EDP46666.1"/>
    </source>
</evidence>
<sequence>MTFDVPAGLKKSFKLKVTSIDMDIKETLCKLMKAYVDGKINLDETKL</sequence>
<keyword evidence="2" id="KW-1185">Reference proteome</keyword>
<accession>A8PLJ7</accession>
<name>A8PLJ7_9COXI</name>
<reference evidence="1" key="2">
    <citation type="submission" date="2007-10" db="EMBL/GenBank/DDBJ databases">
        <authorList>
            <person name="Myers G.S."/>
        </authorList>
    </citation>
    <scope>NUCLEOTIDE SEQUENCE [LARGE SCALE GENOMIC DNA]</scope>
</reference>
<gene>
    <name evidence="1" type="ORF">RICGR_0447</name>
</gene>